<accession>A0AAW2CIW3</accession>
<keyword evidence="1" id="KW-0175">Coiled coil</keyword>
<proteinExistence type="predicted"/>
<dbReference type="AlphaFoldDB" id="A0AAW2CIW3"/>
<evidence type="ECO:0000313" key="4">
    <source>
        <dbReference type="Proteomes" id="UP001459277"/>
    </source>
</evidence>
<dbReference type="EMBL" id="JAZDWU010000006">
    <property type="protein sequence ID" value="KAK9998150.1"/>
    <property type="molecule type" value="Genomic_DNA"/>
</dbReference>
<evidence type="ECO:0000256" key="2">
    <source>
        <dbReference type="SAM" id="MobiDB-lite"/>
    </source>
</evidence>
<organism evidence="3 4">
    <name type="scientific">Lithocarpus litseifolius</name>
    <dbReference type="NCBI Taxonomy" id="425828"/>
    <lineage>
        <taxon>Eukaryota</taxon>
        <taxon>Viridiplantae</taxon>
        <taxon>Streptophyta</taxon>
        <taxon>Embryophyta</taxon>
        <taxon>Tracheophyta</taxon>
        <taxon>Spermatophyta</taxon>
        <taxon>Magnoliopsida</taxon>
        <taxon>eudicotyledons</taxon>
        <taxon>Gunneridae</taxon>
        <taxon>Pentapetalae</taxon>
        <taxon>rosids</taxon>
        <taxon>fabids</taxon>
        <taxon>Fagales</taxon>
        <taxon>Fagaceae</taxon>
        <taxon>Lithocarpus</taxon>
    </lineage>
</organism>
<evidence type="ECO:0000313" key="3">
    <source>
        <dbReference type="EMBL" id="KAK9998150.1"/>
    </source>
</evidence>
<feature type="region of interest" description="Disordered" evidence="2">
    <location>
        <begin position="1"/>
        <end position="46"/>
    </location>
</feature>
<protein>
    <submittedName>
        <fullName evidence="3">Uncharacterized protein</fullName>
    </submittedName>
</protein>
<evidence type="ECO:0000256" key="1">
    <source>
        <dbReference type="SAM" id="Coils"/>
    </source>
</evidence>
<sequence length="214" mass="24520">MPSSIVPPTSTKPPSAQVINLDLSNPVKVPSKPAETTSSKPPRSIPMTLLKNEDLAWEKFQQVVDDEDIFVCYEMSLKEFKHSTVHDLFKVMSKFIAASKQATEIDHERVRLEAKICDMEKESSPKTGERMKLEAEVEELKNLVEELRMDIVEKDTRLDHLQKQNEELRSTSKQVKDKVIKEFKSSKAFTVLLDTNYAVGFEDFVWTLLSCSQR</sequence>
<name>A0AAW2CIW3_9ROSI</name>
<feature type="compositionally biased region" description="Polar residues" evidence="2">
    <location>
        <begin position="1"/>
        <end position="18"/>
    </location>
</feature>
<comment type="caution">
    <text evidence="3">The sequence shown here is derived from an EMBL/GenBank/DDBJ whole genome shotgun (WGS) entry which is preliminary data.</text>
</comment>
<gene>
    <name evidence="3" type="ORF">SO802_017753</name>
</gene>
<reference evidence="3 4" key="1">
    <citation type="submission" date="2024-01" db="EMBL/GenBank/DDBJ databases">
        <title>A telomere-to-telomere, gap-free genome of sweet tea (Lithocarpus litseifolius).</title>
        <authorList>
            <person name="Zhou J."/>
        </authorList>
    </citation>
    <scope>NUCLEOTIDE SEQUENCE [LARGE SCALE GENOMIC DNA]</scope>
    <source>
        <strain evidence="3">Zhou-2022a</strain>
        <tissue evidence="3">Leaf</tissue>
    </source>
</reference>
<keyword evidence="4" id="KW-1185">Reference proteome</keyword>
<feature type="coiled-coil region" evidence="1">
    <location>
        <begin position="130"/>
        <end position="178"/>
    </location>
</feature>
<dbReference type="Proteomes" id="UP001459277">
    <property type="component" value="Unassembled WGS sequence"/>
</dbReference>